<dbReference type="GO" id="GO:0000155">
    <property type="term" value="F:phosphorelay sensor kinase activity"/>
    <property type="evidence" value="ECO:0007669"/>
    <property type="project" value="InterPro"/>
</dbReference>
<dbReference type="AlphaFoldDB" id="A0A374PAS6"/>
<accession>A0A374PAS6</accession>
<evidence type="ECO:0000259" key="5">
    <source>
        <dbReference type="PROSITE" id="PS50885"/>
    </source>
</evidence>
<feature type="domain" description="HAMP" evidence="5">
    <location>
        <begin position="331"/>
        <end position="384"/>
    </location>
</feature>
<keyword evidence="2" id="KW-0597">Phosphoprotein</keyword>
<dbReference type="EMBL" id="QSON01000002">
    <property type="protein sequence ID" value="RGJ06620.1"/>
    <property type="molecule type" value="Genomic_DNA"/>
</dbReference>
<feature type="transmembrane region" description="Helical" evidence="4">
    <location>
        <begin position="20"/>
        <end position="41"/>
    </location>
</feature>
<keyword evidence="3" id="KW-0808">Transferase</keyword>
<dbReference type="SMART" id="SM00304">
    <property type="entry name" value="HAMP"/>
    <property type="match status" value="1"/>
</dbReference>
<dbReference type="InterPro" id="IPR010559">
    <property type="entry name" value="Sig_transdc_His_kin_internal"/>
</dbReference>
<dbReference type="PANTHER" id="PTHR34220">
    <property type="entry name" value="SENSOR HISTIDINE KINASE YPDA"/>
    <property type="match status" value="1"/>
</dbReference>
<proteinExistence type="predicted"/>
<reference evidence="6 7" key="1">
    <citation type="submission" date="2018-08" db="EMBL/GenBank/DDBJ databases">
        <title>A genome reference for cultivated species of the human gut microbiota.</title>
        <authorList>
            <person name="Zou Y."/>
            <person name="Xue W."/>
            <person name="Luo G."/>
        </authorList>
    </citation>
    <scope>NUCLEOTIDE SEQUENCE [LARGE SCALE GENOMIC DNA]</scope>
    <source>
        <strain evidence="6 7">TM09-12</strain>
    </source>
</reference>
<evidence type="ECO:0000256" key="1">
    <source>
        <dbReference type="ARBA" id="ARBA00004370"/>
    </source>
</evidence>
<keyword evidence="6" id="KW-0418">Kinase</keyword>
<dbReference type="InterPro" id="IPR036890">
    <property type="entry name" value="HATPase_C_sf"/>
</dbReference>
<evidence type="ECO:0000256" key="4">
    <source>
        <dbReference type="SAM" id="Phobius"/>
    </source>
</evidence>
<sequence length="623" mass="70987">METDMDLKKRHFKLKFKFRLFLSVAGIFLFIALFVSLLFSMTSLKNAKDNDYRGSAMVLERISSQIASLYEQMDVAATSITKNSTLRGTVLNLNIRDSQLTQQQMMEELEKTRTIQKTLINMMFSPIISNVLLYNRNLDYFYYTGLYLHDEGLLKRALSSDRSFEKLMEARYDQLYLGPHLSPWSGDDKVVLSAIRNFSDITTTQDTLVEIQVPYAHLDSICRQESFGDEKEIVILDSGCRQIYPYEETVTVLPPETIDHIVAQFRDGVPDFYSDEYAYYGSSILNNRFHVLLVSNQSTLAQYRKQNATNTILAVILILTTTCAIIFVIISIVSKPLNQMIRYINALSLDQDAPLNLSSDFLDEFELINSSFNQMLVKLKDSIKEVYEAQIRESNANLAALQAQINPHFLYNALNSISAASEIYGSEVTSRMCQQFSSMMRYITSSSPEAKLTEEIRHTRNYLDFMKISYDGSFDYTIDAPLETANLFLPRLTIEPLVENCFKHGFRECLPPWHITISCAIEGASWFIRIADNGSGFSPEALSDFQEFKDAYGSRKTADLYRDLEIDGLGLKNIYGRLFLYFNGNVDMYIENGGSRALCVSRPDNQNSPGGCLITIRGEITHD</sequence>
<dbReference type="SUPFAM" id="SSF55874">
    <property type="entry name" value="ATPase domain of HSP90 chaperone/DNA topoisomerase II/histidine kinase"/>
    <property type="match status" value="1"/>
</dbReference>
<evidence type="ECO:0000256" key="2">
    <source>
        <dbReference type="ARBA" id="ARBA00022553"/>
    </source>
</evidence>
<evidence type="ECO:0000313" key="6">
    <source>
        <dbReference type="EMBL" id="RGJ06620.1"/>
    </source>
</evidence>
<dbReference type="Gene3D" id="6.10.340.10">
    <property type="match status" value="1"/>
</dbReference>
<keyword evidence="4" id="KW-0472">Membrane</keyword>
<evidence type="ECO:0000256" key="3">
    <source>
        <dbReference type="ARBA" id="ARBA00022679"/>
    </source>
</evidence>
<gene>
    <name evidence="6" type="ORF">DXD79_04825</name>
</gene>
<dbReference type="Proteomes" id="UP000263014">
    <property type="component" value="Unassembled WGS sequence"/>
</dbReference>
<organism evidence="6 7">
    <name type="scientific">Hungatella hathewayi</name>
    <dbReference type="NCBI Taxonomy" id="154046"/>
    <lineage>
        <taxon>Bacteria</taxon>
        <taxon>Bacillati</taxon>
        <taxon>Bacillota</taxon>
        <taxon>Clostridia</taxon>
        <taxon>Lachnospirales</taxon>
        <taxon>Lachnospiraceae</taxon>
        <taxon>Hungatella</taxon>
    </lineage>
</organism>
<dbReference type="Gene3D" id="3.30.565.10">
    <property type="entry name" value="Histidine kinase-like ATPase, C-terminal domain"/>
    <property type="match status" value="1"/>
</dbReference>
<evidence type="ECO:0000313" key="7">
    <source>
        <dbReference type="Proteomes" id="UP000263014"/>
    </source>
</evidence>
<dbReference type="InterPro" id="IPR050640">
    <property type="entry name" value="Bact_2-comp_sensor_kinase"/>
</dbReference>
<keyword evidence="4" id="KW-1133">Transmembrane helix</keyword>
<dbReference type="GO" id="GO:0016020">
    <property type="term" value="C:membrane"/>
    <property type="evidence" value="ECO:0007669"/>
    <property type="project" value="UniProtKB-SubCell"/>
</dbReference>
<comment type="subcellular location">
    <subcellularLocation>
        <location evidence="1">Membrane</location>
    </subcellularLocation>
</comment>
<keyword evidence="4" id="KW-0812">Transmembrane</keyword>
<feature type="transmembrane region" description="Helical" evidence="4">
    <location>
        <begin position="312"/>
        <end position="333"/>
    </location>
</feature>
<dbReference type="PROSITE" id="PS50885">
    <property type="entry name" value="HAMP"/>
    <property type="match status" value="1"/>
</dbReference>
<name>A0A374PAS6_9FIRM</name>
<dbReference type="PANTHER" id="PTHR34220:SF7">
    <property type="entry name" value="SENSOR HISTIDINE KINASE YPDA"/>
    <property type="match status" value="1"/>
</dbReference>
<protein>
    <submittedName>
        <fullName evidence="6">Sensor histidine kinase</fullName>
    </submittedName>
</protein>
<comment type="caution">
    <text evidence="6">The sequence shown here is derived from an EMBL/GenBank/DDBJ whole genome shotgun (WGS) entry which is preliminary data.</text>
</comment>
<dbReference type="Pfam" id="PF06580">
    <property type="entry name" value="His_kinase"/>
    <property type="match status" value="1"/>
</dbReference>
<dbReference type="InterPro" id="IPR003660">
    <property type="entry name" value="HAMP_dom"/>
</dbReference>